<dbReference type="EMBL" id="JAGDQJ010000069">
    <property type="protein sequence ID" value="MBO1628594.1"/>
    <property type="molecule type" value="Genomic_DNA"/>
</dbReference>
<sequence length="84" mass="9566">VEEVKQITRDLKREIEDINQKLTGASNKIINVLNESPASVDGNLINTITYAVYGFQRSYMEPVRSAAEFIEQQADKFKQEDTKS</sequence>
<feature type="coiled-coil region" evidence="1">
    <location>
        <begin position="1"/>
        <end position="35"/>
    </location>
</feature>
<accession>A0ABS3P5Z3</accession>
<organism evidence="2 3">
    <name type="scientific">Bacillus arachidis</name>
    <dbReference type="NCBI Taxonomy" id="2819290"/>
    <lineage>
        <taxon>Bacteria</taxon>
        <taxon>Bacillati</taxon>
        <taxon>Bacillota</taxon>
        <taxon>Bacilli</taxon>
        <taxon>Bacillales</taxon>
        <taxon>Bacillaceae</taxon>
        <taxon>Bacillus</taxon>
    </lineage>
</organism>
<reference evidence="2 3" key="1">
    <citation type="submission" date="2021-03" db="EMBL/GenBank/DDBJ databases">
        <title>Identification of novel Bacillus strains.</title>
        <authorList>
            <person name="Xiao Z."/>
            <person name="Li Y."/>
            <person name="Shen J."/>
        </authorList>
    </citation>
    <scope>NUCLEOTIDE SEQUENCE [LARGE SCALE GENOMIC DNA]</scope>
    <source>
        <strain evidence="2 3">SY8</strain>
    </source>
</reference>
<evidence type="ECO:0000256" key="1">
    <source>
        <dbReference type="SAM" id="Coils"/>
    </source>
</evidence>
<proteinExistence type="predicted"/>
<keyword evidence="1" id="KW-0175">Coiled coil</keyword>
<feature type="non-terminal residue" evidence="2">
    <location>
        <position position="1"/>
    </location>
</feature>
<gene>
    <name evidence="2" type="ORF">J4P90_26130</name>
</gene>
<protein>
    <submittedName>
        <fullName evidence="2">Uncharacterized protein</fullName>
    </submittedName>
</protein>
<dbReference type="Proteomes" id="UP000677611">
    <property type="component" value="Unassembled WGS sequence"/>
</dbReference>
<comment type="caution">
    <text evidence="2">The sequence shown here is derived from an EMBL/GenBank/DDBJ whole genome shotgun (WGS) entry which is preliminary data.</text>
</comment>
<evidence type="ECO:0000313" key="2">
    <source>
        <dbReference type="EMBL" id="MBO1628594.1"/>
    </source>
</evidence>
<evidence type="ECO:0000313" key="3">
    <source>
        <dbReference type="Proteomes" id="UP000677611"/>
    </source>
</evidence>
<name>A0ABS3P5Z3_9BACI</name>
<keyword evidence="3" id="KW-1185">Reference proteome</keyword>